<organism evidence="8 9">
    <name type="scientific">Staphylococcus canis</name>
    <dbReference type="NCBI Taxonomy" id="2724942"/>
    <lineage>
        <taxon>Bacteria</taxon>
        <taxon>Bacillati</taxon>
        <taxon>Bacillota</taxon>
        <taxon>Bacilli</taxon>
        <taxon>Bacillales</taxon>
        <taxon>Staphylococcaceae</taxon>
        <taxon>Staphylococcus</taxon>
    </lineage>
</organism>
<feature type="transmembrane region" description="Helical" evidence="6">
    <location>
        <begin position="6"/>
        <end position="23"/>
    </location>
</feature>
<evidence type="ECO:0000259" key="7">
    <source>
        <dbReference type="PROSITE" id="PS51352"/>
    </source>
</evidence>
<evidence type="ECO:0000313" key="9">
    <source>
        <dbReference type="Proteomes" id="UP000751852"/>
    </source>
</evidence>
<keyword evidence="5" id="KW-0676">Redox-active center</keyword>
<feature type="domain" description="Thioredoxin" evidence="7">
    <location>
        <begin position="12"/>
        <end position="227"/>
    </location>
</feature>
<gene>
    <name evidence="8" type="ORF">HHH54_05055</name>
</gene>
<dbReference type="Gene3D" id="3.40.30.10">
    <property type="entry name" value="Glutaredoxin"/>
    <property type="match status" value="1"/>
</dbReference>
<evidence type="ECO:0000313" key="8">
    <source>
        <dbReference type="EMBL" id="MBI5974971.1"/>
    </source>
</evidence>
<keyword evidence="6" id="KW-0472">Membrane</keyword>
<dbReference type="EMBL" id="JABANU010000010">
    <property type="protein sequence ID" value="MBI5974971.1"/>
    <property type="molecule type" value="Genomic_DNA"/>
</dbReference>
<keyword evidence="6" id="KW-1133">Transmembrane helix</keyword>
<keyword evidence="9" id="KW-1185">Reference proteome</keyword>
<protein>
    <submittedName>
        <fullName evidence="8">Thioredoxin domain-containing protein</fullName>
    </submittedName>
</protein>
<keyword evidence="3" id="KW-0560">Oxidoreductase</keyword>
<dbReference type="PANTHER" id="PTHR13887:SF14">
    <property type="entry name" value="DISULFIDE BOND FORMATION PROTEIN D"/>
    <property type="match status" value="1"/>
</dbReference>
<dbReference type="Proteomes" id="UP000751852">
    <property type="component" value="Unassembled WGS sequence"/>
</dbReference>
<dbReference type="InterPro" id="IPR013766">
    <property type="entry name" value="Thioredoxin_domain"/>
</dbReference>
<evidence type="ECO:0000256" key="4">
    <source>
        <dbReference type="ARBA" id="ARBA00023157"/>
    </source>
</evidence>
<reference evidence="8 9" key="1">
    <citation type="submission" date="2020-04" db="EMBL/GenBank/DDBJ databases">
        <title>Staphylococcus species from domestic dog.</title>
        <authorList>
            <person name="Paterson G.K."/>
        </authorList>
    </citation>
    <scope>NUCLEOTIDE SEQUENCE [LARGE SCALE GENOMIC DNA]</scope>
    <source>
        <strain evidence="8 9">H16/1A</strain>
    </source>
</reference>
<proteinExistence type="inferred from homology"/>
<evidence type="ECO:0000256" key="6">
    <source>
        <dbReference type="SAM" id="Phobius"/>
    </source>
</evidence>
<dbReference type="PANTHER" id="PTHR13887">
    <property type="entry name" value="GLUTATHIONE S-TRANSFERASE KAPPA"/>
    <property type="match status" value="1"/>
</dbReference>
<keyword evidence="4" id="KW-1015">Disulfide bond</keyword>
<dbReference type="RefSeq" id="WP_198617755.1">
    <property type="nucleotide sequence ID" value="NZ_JABANU010000010.1"/>
</dbReference>
<keyword evidence="2" id="KW-0732">Signal</keyword>
<dbReference type="Pfam" id="PF13462">
    <property type="entry name" value="Thioredoxin_4"/>
    <property type="match status" value="1"/>
</dbReference>
<evidence type="ECO:0000256" key="1">
    <source>
        <dbReference type="ARBA" id="ARBA00005791"/>
    </source>
</evidence>
<sequence length="227" mass="26056">MKNKKWIIILIAVLIAVAAYFIFASTQNSKFKPLDAQKLRHETQNQPLQGKSNGRVLIVEFGDFKCPYCGQFEREIKPKLEREFLDNDQIELRYVNVLLHGQESERGARAAHAVNMIAPKQYWTFHQQLFKAQPKKMDDVGQKEWLTEDLVDRLIRQLDITQAQKSEIIAAYKNDHGEAAKRAKADHKLAKSNDVPQVPALYVDGKPVEDVTNYQNVKDAINQALKK</sequence>
<dbReference type="InterPro" id="IPR012336">
    <property type="entry name" value="Thioredoxin-like_fold"/>
</dbReference>
<dbReference type="SUPFAM" id="SSF52833">
    <property type="entry name" value="Thioredoxin-like"/>
    <property type="match status" value="1"/>
</dbReference>
<keyword evidence="6" id="KW-0812">Transmembrane</keyword>
<dbReference type="PROSITE" id="PS51352">
    <property type="entry name" value="THIOREDOXIN_2"/>
    <property type="match status" value="1"/>
</dbReference>
<comment type="caution">
    <text evidence="8">The sequence shown here is derived from an EMBL/GenBank/DDBJ whole genome shotgun (WGS) entry which is preliminary data.</text>
</comment>
<evidence type="ECO:0000256" key="2">
    <source>
        <dbReference type="ARBA" id="ARBA00022729"/>
    </source>
</evidence>
<evidence type="ECO:0000256" key="3">
    <source>
        <dbReference type="ARBA" id="ARBA00023002"/>
    </source>
</evidence>
<evidence type="ECO:0000256" key="5">
    <source>
        <dbReference type="ARBA" id="ARBA00023284"/>
    </source>
</evidence>
<comment type="similarity">
    <text evidence="1">Belongs to the thioredoxin family. DsbA subfamily.</text>
</comment>
<accession>A0ABS0T8D0</accession>
<name>A0ABS0T8D0_9STAP</name>
<dbReference type="InterPro" id="IPR036249">
    <property type="entry name" value="Thioredoxin-like_sf"/>
</dbReference>